<name>A0A4Z1SL48_GIAMU</name>
<evidence type="ECO:0000313" key="3">
    <source>
        <dbReference type="Proteomes" id="UP000315496"/>
    </source>
</evidence>
<accession>A0A4Z1SL48</accession>
<feature type="region of interest" description="Disordered" evidence="1">
    <location>
        <begin position="87"/>
        <end position="123"/>
    </location>
</feature>
<proteinExistence type="predicted"/>
<feature type="region of interest" description="Disordered" evidence="1">
    <location>
        <begin position="141"/>
        <end position="174"/>
    </location>
</feature>
<keyword evidence="3" id="KW-1185">Reference proteome</keyword>
<organism evidence="2 3">
    <name type="scientific">Giardia muris</name>
    <dbReference type="NCBI Taxonomy" id="5742"/>
    <lineage>
        <taxon>Eukaryota</taxon>
        <taxon>Metamonada</taxon>
        <taxon>Diplomonadida</taxon>
        <taxon>Hexamitidae</taxon>
        <taxon>Giardiinae</taxon>
        <taxon>Giardia</taxon>
    </lineage>
</organism>
<comment type="caution">
    <text evidence="2">The sequence shown here is derived from an EMBL/GenBank/DDBJ whole genome shotgun (WGS) entry which is preliminary data.</text>
</comment>
<feature type="compositionally biased region" description="Basic residues" evidence="1">
    <location>
        <begin position="93"/>
        <end position="107"/>
    </location>
</feature>
<reference evidence="2 3" key="1">
    <citation type="submission" date="2019-05" db="EMBL/GenBank/DDBJ databases">
        <title>The compact genome of Giardia muris reveals important steps in the evolution of intestinal protozoan parasites.</title>
        <authorList>
            <person name="Xu F."/>
            <person name="Jimenez-Gonzalez A."/>
            <person name="Einarsson E."/>
            <person name="Astvaldsson A."/>
            <person name="Peirasmaki D."/>
            <person name="Eckmann L."/>
            <person name="Andersson J.O."/>
            <person name="Svard S.G."/>
            <person name="Jerlstrom-Hultqvist J."/>
        </authorList>
    </citation>
    <scope>NUCLEOTIDE SEQUENCE [LARGE SCALE GENOMIC DNA]</scope>
    <source>
        <strain evidence="2 3">Roberts-Thomson</strain>
    </source>
</reference>
<sequence>MIRVYLETEYSFSTDLLSEVTSGDDGRAAFRERVDKAGFFERSGRFGKGSAKATDIVTTEVMEQCVECIDDALGYRHIDGNDYMPFRPVISRPHSRQRHAMRARKQPSARQEPEALQPRLEASSEGLLSVIETTKSPCWLKPRSPIKTSPTRRSRNTSPIKQMSLPRNVRSPTNARSQLATLMDTRNTDPHDFPLIALRLLERGSSPHLQDRRPQLGAGIPLEPSHLGLLCSPRRSAHISTVLRPRARTPFLRCLD</sequence>
<evidence type="ECO:0000256" key="1">
    <source>
        <dbReference type="SAM" id="MobiDB-lite"/>
    </source>
</evidence>
<gene>
    <name evidence="2" type="ORF">GMRT_10093</name>
</gene>
<evidence type="ECO:0000313" key="2">
    <source>
        <dbReference type="EMBL" id="TNJ26210.1"/>
    </source>
</evidence>
<dbReference type="VEuPathDB" id="GiardiaDB:GMRT_10093"/>
<dbReference type="EMBL" id="VDLU01000005">
    <property type="protein sequence ID" value="TNJ26210.1"/>
    <property type="molecule type" value="Genomic_DNA"/>
</dbReference>
<dbReference type="Proteomes" id="UP000315496">
    <property type="component" value="Chromosome 5"/>
</dbReference>
<protein>
    <submittedName>
        <fullName evidence="2">Uncharacterized protein</fullName>
    </submittedName>
</protein>
<dbReference type="AlphaFoldDB" id="A0A4Z1SL48"/>